<dbReference type="Pfam" id="PF00557">
    <property type="entry name" value="Peptidase_M24"/>
    <property type="match status" value="1"/>
</dbReference>
<dbReference type="Proteomes" id="UP000537592">
    <property type="component" value="Unassembled WGS sequence"/>
</dbReference>
<keyword evidence="8" id="KW-1185">Reference proteome</keyword>
<evidence type="ECO:0000256" key="1">
    <source>
        <dbReference type="ARBA" id="ARBA00008766"/>
    </source>
</evidence>
<keyword evidence="3 7" id="KW-0378">Hydrolase</keyword>
<dbReference type="InterPro" id="IPR000587">
    <property type="entry name" value="Creatinase_N"/>
</dbReference>
<dbReference type="Pfam" id="PF16188">
    <property type="entry name" value="Peptidase_M24_C"/>
    <property type="match status" value="1"/>
</dbReference>
<evidence type="ECO:0000256" key="3">
    <source>
        <dbReference type="ARBA" id="ARBA00022801"/>
    </source>
</evidence>
<evidence type="ECO:0000256" key="2">
    <source>
        <dbReference type="ARBA" id="ARBA00022723"/>
    </source>
</evidence>
<protein>
    <submittedName>
        <fullName evidence="7">Xaa-Pro aminopeptidase</fullName>
        <ecNumber evidence="7">3.4.11.9</ecNumber>
    </submittedName>
</protein>
<dbReference type="InterPro" id="IPR050422">
    <property type="entry name" value="X-Pro_aminopeptidase_P"/>
</dbReference>
<dbReference type="SUPFAM" id="SSF55920">
    <property type="entry name" value="Creatinase/aminopeptidase"/>
    <property type="match status" value="1"/>
</dbReference>
<comment type="caution">
    <text evidence="7">The sequence shown here is derived from an EMBL/GenBank/DDBJ whole genome shotgun (WGS) entry which is preliminary data.</text>
</comment>
<dbReference type="PANTHER" id="PTHR43763:SF6">
    <property type="entry name" value="XAA-PRO AMINOPEPTIDASE 1"/>
    <property type="match status" value="1"/>
</dbReference>
<dbReference type="GO" id="GO:0046872">
    <property type="term" value="F:metal ion binding"/>
    <property type="evidence" value="ECO:0007669"/>
    <property type="project" value="UniProtKB-KW"/>
</dbReference>
<dbReference type="InterPro" id="IPR033740">
    <property type="entry name" value="Pept_M24B"/>
</dbReference>
<dbReference type="EC" id="3.4.11.9" evidence="7"/>
<feature type="domain" description="Peptidase M24 C-terminal" evidence="6">
    <location>
        <begin position="553"/>
        <end position="612"/>
    </location>
</feature>
<dbReference type="Pfam" id="PF16189">
    <property type="entry name" value="Creatinase_N_2"/>
    <property type="match status" value="1"/>
</dbReference>
<evidence type="ECO:0000259" key="6">
    <source>
        <dbReference type="Pfam" id="PF16188"/>
    </source>
</evidence>
<dbReference type="GO" id="GO:0005737">
    <property type="term" value="C:cytoplasm"/>
    <property type="evidence" value="ECO:0007669"/>
    <property type="project" value="UniProtKB-ARBA"/>
</dbReference>
<dbReference type="GO" id="GO:0070006">
    <property type="term" value="F:metalloaminopeptidase activity"/>
    <property type="evidence" value="ECO:0007669"/>
    <property type="project" value="InterPro"/>
</dbReference>
<feature type="domain" description="Creatinase N-terminal" evidence="5">
    <location>
        <begin position="22"/>
        <end position="151"/>
    </location>
</feature>
<dbReference type="InterPro" id="IPR036005">
    <property type="entry name" value="Creatinase/aminopeptidase-like"/>
</dbReference>
<feature type="domain" description="Peptidase M24" evidence="4">
    <location>
        <begin position="331"/>
        <end position="543"/>
    </location>
</feature>
<dbReference type="PANTHER" id="PTHR43763">
    <property type="entry name" value="XAA-PRO AMINOPEPTIDASE 1"/>
    <property type="match status" value="1"/>
</dbReference>
<dbReference type="Gene3D" id="3.90.230.10">
    <property type="entry name" value="Creatinase/methionine aminopeptidase superfamily"/>
    <property type="match status" value="1"/>
</dbReference>
<dbReference type="AlphaFoldDB" id="A0A7W6EHG4"/>
<reference evidence="7 8" key="1">
    <citation type="submission" date="2020-08" db="EMBL/GenBank/DDBJ databases">
        <title>Genomic Encyclopedia of Type Strains, Phase IV (KMG-IV): sequencing the most valuable type-strain genomes for metagenomic binning, comparative biology and taxonomic classification.</title>
        <authorList>
            <person name="Goeker M."/>
        </authorList>
    </citation>
    <scope>NUCLEOTIDE SEQUENCE [LARGE SCALE GENOMIC DNA]</scope>
    <source>
        <strain evidence="7 8">DSM 28760</strain>
    </source>
</reference>
<dbReference type="EMBL" id="JACICC010000005">
    <property type="protein sequence ID" value="MBB3810154.1"/>
    <property type="molecule type" value="Genomic_DNA"/>
</dbReference>
<dbReference type="FunFam" id="3.90.230.10:FF:000009">
    <property type="entry name" value="xaa-Pro aminopeptidase 2"/>
    <property type="match status" value="1"/>
</dbReference>
<dbReference type="InterPro" id="IPR000994">
    <property type="entry name" value="Pept_M24"/>
</dbReference>
<proteinExistence type="inferred from homology"/>
<dbReference type="RefSeq" id="WP_183752959.1">
    <property type="nucleotide sequence ID" value="NZ_JACICC010000005.1"/>
</dbReference>
<keyword evidence="7" id="KW-0645">Protease</keyword>
<dbReference type="InterPro" id="IPR032416">
    <property type="entry name" value="Peptidase_M24_C"/>
</dbReference>
<keyword evidence="2" id="KW-0479">Metal-binding</keyword>
<dbReference type="CDD" id="cd01085">
    <property type="entry name" value="APP"/>
    <property type="match status" value="1"/>
</dbReference>
<dbReference type="Pfam" id="PF01321">
    <property type="entry name" value="Creatinase_N"/>
    <property type="match status" value="1"/>
</dbReference>
<evidence type="ECO:0000259" key="4">
    <source>
        <dbReference type="Pfam" id="PF00557"/>
    </source>
</evidence>
<evidence type="ECO:0000259" key="5">
    <source>
        <dbReference type="Pfam" id="PF01321"/>
    </source>
</evidence>
<organism evidence="7 8">
    <name type="scientific">Pseudochelatococcus contaminans</name>
    <dbReference type="NCBI Taxonomy" id="1538103"/>
    <lineage>
        <taxon>Bacteria</taxon>
        <taxon>Pseudomonadati</taxon>
        <taxon>Pseudomonadota</taxon>
        <taxon>Alphaproteobacteria</taxon>
        <taxon>Hyphomicrobiales</taxon>
        <taxon>Chelatococcaceae</taxon>
        <taxon>Pseudochelatococcus</taxon>
    </lineage>
</organism>
<comment type="similarity">
    <text evidence="1">Belongs to the peptidase M24B family.</text>
</comment>
<evidence type="ECO:0000313" key="8">
    <source>
        <dbReference type="Proteomes" id="UP000537592"/>
    </source>
</evidence>
<gene>
    <name evidence="7" type="ORF">FHS81_002250</name>
</gene>
<dbReference type="SUPFAM" id="SSF53092">
    <property type="entry name" value="Creatinase/prolidase N-terminal domain"/>
    <property type="match status" value="2"/>
</dbReference>
<dbReference type="Gene3D" id="3.40.350.10">
    <property type="entry name" value="Creatinase/prolidase N-terminal domain"/>
    <property type="match status" value="2"/>
</dbReference>
<evidence type="ECO:0000313" key="7">
    <source>
        <dbReference type="EMBL" id="MBB3810154.1"/>
    </source>
</evidence>
<dbReference type="InterPro" id="IPR029149">
    <property type="entry name" value="Creatin/AminoP/Spt16_N"/>
</dbReference>
<sequence>MSSLFQSFDEPAYASSSASAGRIAALRQALSQQGLAGFIVPRADEHQGEYVPPGAERLAWLTGFTGSAGTAIVLADEAAIIVDGRYTIQVREQIDAAAFAPVTLSDTTPDKWLARHLPHGASFGYDPWLHTDAQVKRLQKAVAEAGGKLVAIASNPVDAIWEDRPAPSRNPVRLHPLSVAGETVADKLARLQNELEKAQVDGLIVSDPHNIAWLFNIRGSDVLHTPIALGYALLPAKGRPTLFFAPDRFDASALGGVAQIADIGGEDHALFADAIAALASKSDKPVKLRIDQDTGASALQKVVTSAGAAFDIGPDPITRLKAVKNSREIEGARAAHRRDGAAVTRFLAWVTREAAGDGLTETSVVEALEEFRRETNLLVDISFPTIAGANENAALPHYRVTRASSRPVSRGILLVDSGAQYTDGTTDITRTVAIGKPTAEMRDRFTRVLKGHIAIATAVFPAGTTGAQLDPFARRALWEAGLDFDHGTGHGVGSFLSVHEGPQRISRLGHVALEPGMILSNEPGYYREGHFGIRIENLVVVEERQIEGAERPTLGFETLTLAPIDRTLIDRALLNRQEIEWLNAYHARVHSVIAPLVDEDTRNWLGKVTAPIDRAS</sequence>
<keyword evidence="7" id="KW-0031">Aminopeptidase</keyword>
<name>A0A7W6EHG4_9HYPH</name>
<accession>A0A7W6EHG4</accession>